<keyword evidence="12" id="KW-1185">Reference proteome</keyword>
<evidence type="ECO:0000256" key="7">
    <source>
        <dbReference type="ARBA" id="ARBA00023136"/>
    </source>
</evidence>
<feature type="transmembrane region" description="Helical" evidence="10">
    <location>
        <begin position="73"/>
        <end position="94"/>
    </location>
</feature>
<dbReference type="InterPro" id="IPR004117">
    <property type="entry name" value="7tm6_olfct_rcpt"/>
</dbReference>
<evidence type="ECO:0000313" key="11">
    <source>
        <dbReference type="EMBL" id="THK33227.1"/>
    </source>
</evidence>
<dbReference type="Pfam" id="PF02949">
    <property type="entry name" value="7tm_6"/>
    <property type="match status" value="1"/>
</dbReference>
<evidence type="ECO:0000256" key="4">
    <source>
        <dbReference type="ARBA" id="ARBA00022692"/>
    </source>
</evidence>
<proteinExistence type="inferred from homology"/>
<keyword evidence="7 10" id="KW-0472">Membrane</keyword>
<protein>
    <recommendedName>
        <fullName evidence="10">Odorant receptor</fullName>
    </recommendedName>
</protein>
<evidence type="ECO:0000256" key="9">
    <source>
        <dbReference type="ARBA" id="ARBA00023224"/>
    </source>
</evidence>
<comment type="similarity">
    <text evidence="10">Belongs to the insect chemoreceptor superfamily. Heteromeric odorant receptor channel (TC 1.A.69) family.</text>
</comment>
<organism evidence="11 12">
    <name type="scientific">Diachasma alloeum</name>
    <dbReference type="NCBI Taxonomy" id="454923"/>
    <lineage>
        <taxon>Eukaryota</taxon>
        <taxon>Metazoa</taxon>
        <taxon>Ecdysozoa</taxon>
        <taxon>Arthropoda</taxon>
        <taxon>Hexapoda</taxon>
        <taxon>Insecta</taxon>
        <taxon>Pterygota</taxon>
        <taxon>Neoptera</taxon>
        <taxon>Endopterygota</taxon>
        <taxon>Hymenoptera</taxon>
        <taxon>Apocrita</taxon>
        <taxon>Ichneumonoidea</taxon>
        <taxon>Braconidae</taxon>
        <taxon>Opiinae</taxon>
        <taxon>Diachasma</taxon>
    </lineage>
</organism>
<keyword evidence="5 10" id="KW-0552">Olfaction</keyword>
<evidence type="ECO:0000256" key="6">
    <source>
        <dbReference type="ARBA" id="ARBA00022989"/>
    </source>
</evidence>
<dbReference type="GO" id="GO:0007165">
    <property type="term" value="P:signal transduction"/>
    <property type="evidence" value="ECO:0007669"/>
    <property type="project" value="UniProtKB-KW"/>
</dbReference>
<evidence type="ECO:0000256" key="1">
    <source>
        <dbReference type="ARBA" id="ARBA00004651"/>
    </source>
</evidence>
<dbReference type="GO" id="GO:0005549">
    <property type="term" value="F:odorant binding"/>
    <property type="evidence" value="ECO:0007669"/>
    <property type="project" value="InterPro"/>
</dbReference>
<keyword evidence="9 10" id="KW-0807">Transducer</keyword>
<keyword evidence="4 10" id="KW-0812">Transmembrane</keyword>
<keyword evidence="6 10" id="KW-1133">Transmembrane helix</keyword>
<evidence type="ECO:0000256" key="5">
    <source>
        <dbReference type="ARBA" id="ARBA00022725"/>
    </source>
</evidence>
<sequence>MGKEYTPEFAIQYTKLTTGILFTWPPSSTASRLVEISFQIGWWISWIISVFLAGPLLATAYQQRSSFMQLTKHLCIAVCLIQVVVKMVIGRYHYRRFQYLIEEMEIFVKNANPHERKVLMSYVNRVAPFHYRFNMVSFCGTLAVILGPLALDLSLPTEAEYPFPMYQHPTYDILFLLESIGAIQCGCTGPFDCQGCLLLWYATIRLDFLAEKIRNVNSAEELKECIRIHQHILWYIDETIRTVRPVVAATVVLATISIACGGIHLVGNEPVDQKVQFVGIDIGYSLELLCVAWAAESLTTACEEVGWALYSSPWIQNSQEFSRIAIFGIQRCQKPPKIAVGGLLSELSMNYYATYMSKTFSFFTTLHVMLTKLEEDL</sequence>
<evidence type="ECO:0000256" key="8">
    <source>
        <dbReference type="ARBA" id="ARBA00023170"/>
    </source>
</evidence>
<dbReference type="PANTHER" id="PTHR21137">
    <property type="entry name" value="ODORANT RECEPTOR"/>
    <property type="match status" value="1"/>
</dbReference>
<dbReference type="GO" id="GO:0005886">
    <property type="term" value="C:plasma membrane"/>
    <property type="evidence" value="ECO:0007669"/>
    <property type="project" value="UniProtKB-SubCell"/>
</dbReference>
<dbReference type="EMBL" id="ML159381">
    <property type="protein sequence ID" value="THK33227.1"/>
    <property type="molecule type" value="Genomic_DNA"/>
</dbReference>
<keyword evidence="2" id="KW-1003">Cell membrane</keyword>
<dbReference type="OrthoDB" id="7179992at2759"/>
<keyword evidence="3 10" id="KW-0716">Sensory transduction</keyword>
<reference evidence="11" key="1">
    <citation type="submission" date="2019-02" db="EMBL/GenBank/DDBJ databases">
        <title>Genome of the parasitoid wasp Diachasma alloeum, an emerging model for ecological speciation and transitions to asexual reproduction.</title>
        <authorList>
            <person name="Robertson H.M."/>
            <person name="Walden K.K."/>
            <person name="Tvedte E.S."/>
            <person name="Hood G.R."/>
            <person name="Feder J.L."/>
            <person name="Forbes A.A."/>
            <person name="Logsdon J.M."/>
            <person name="Mcelroy K.E."/>
        </authorList>
    </citation>
    <scope>NUCLEOTIDE SEQUENCE [LARGE SCALE GENOMIC DNA]</scope>
    <source>
        <strain evidence="11">Michigan</strain>
    </source>
</reference>
<dbReference type="GO" id="GO:0004984">
    <property type="term" value="F:olfactory receptor activity"/>
    <property type="evidence" value="ECO:0007669"/>
    <property type="project" value="InterPro"/>
</dbReference>
<feature type="transmembrane region" description="Helical" evidence="10">
    <location>
        <begin position="40"/>
        <end position="61"/>
    </location>
</feature>
<dbReference type="PANTHER" id="PTHR21137:SF35">
    <property type="entry name" value="ODORANT RECEPTOR 19A-RELATED"/>
    <property type="match status" value="1"/>
</dbReference>
<keyword evidence="8 10" id="KW-0675">Receptor</keyword>
<feature type="transmembrane region" description="Helical" evidence="10">
    <location>
        <begin position="129"/>
        <end position="151"/>
    </location>
</feature>
<comment type="caution">
    <text evidence="10">Lacks conserved residue(s) required for the propagation of feature annotation.</text>
</comment>
<evidence type="ECO:0000256" key="3">
    <source>
        <dbReference type="ARBA" id="ARBA00022606"/>
    </source>
</evidence>
<evidence type="ECO:0000256" key="2">
    <source>
        <dbReference type="ARBA" id="ARBA00022475"/>
    </source>
</evidence>
<gene>
    <name evidence="11" type="primary">Or61</name>
    <name evidence="11" type="ORF">DALL_DALL000432</name>
</gene>
<dbReference type="AlphaFoldDB" id="A0A4E0RTC0"/>
<evidence type="ECO:0000313" key="12">
    <source>
        <dbReference type="Proteomes" id="UP000297026"/>
    </source>
</evidence>
<comment type="subcellular location">
    <subcellularLocation>
        <location evidence="1 10">Cell membrane</location>
        <topology evidence="1 10">Multi-pass membrane protein</topology>
    </subcellularLocation>
</comment>
<accession>A0A4E0RTC0</accession>
<dbReference type="Proteomes" id="UP000297026">
    <property type="component" value="Unassembled WGS sequence"/>
</dbReference>
<evidence type="ECO:0000256" key="10">
    <source>
        <dbReference type="RuleBase" id="RU351113"/>
    </source>
</evidence>
<name>A0A4E0RTC0_9HYME</name>